<dbReference type="Pfam" id="PF02565">
    <property type="entry name" value="RecO_C"/>
    <property type="match status" value="1"/>
</dbReference>
<keyword evidence="2" id="KW-0233">DNA recombination</keyword>
<dbReference type="SUPFAM" id="SSF57863">
    <property type="entry name" value="ArfGap/RecO-like zinc finger"/>
    <property type="match status" value="1"/>
</dbReference>
<dbReference type="GO" id="GO:0043590">
    <property type="term" value="C:bacterial nucleoid"/>
    <property type="evidence" value="ECO:0007669"/>
    <property type="project" value="TreeGrafter"/>
</dbReference>
<dbReference type="InterPro" id="IPR022572">
    <property type="entry name" value="DNA_rep/recomb_RecO_N"/>
</dbReference>
<dbReference type="Proteomes" id="UP000233387">
    <property type="component" value="Unassembled WGS sequence"/>
</dbReference>
<organism evidence="5 6">
    <name type="scientific">Raineya orbicola</name>
    <dbReference type="NCBI Taxonomy" id="2016530"/>
    <lineage>
        <taxon>Bacteria</taxon>
        <taxon>Pseudomonadati</taxon>
        <taxon>Bacteroidota</taxon>
        <taxon>Cytophagia</taxon>
        <taxon>Cytophagales</taxon>
        <taxon>Raineyaceae</taxon>
        <taxon>Raineya</taxon>
    </lineage>
</organism>
<dbReference type="NCBIfam" id="TIGR00613">
    <property type="entry name" value="reco"/>
    <property type="match status" value="1"/>
</dbReference>
<name>A0A2N3IIH6_9BACT</name>
<evidence type="ECO:0000313" key="5">
    <source>
        <dbReference type="EMBL" id="PKQ70033.1"/>
    </source>
</evidence>
<dbReference type="InterPro" id="IPR037278">
    <property type="entry name" value="ARFGAP/RecO"/>
</dbReference>
<keyword evidence="1" id="KW-0227">DNA damage</keyword>
<feature type="domain" description="DNA replication/recombination mediator RecO N-terminal" evidence="4">
    <location>
        <begin position="1"/>
        <end position="82"/>
    </location>
</feature>
<dbReference type="PANTHER" id="PTHR33991">
    <property type="entry name" value="DNA REPAIR PROTEIN RECO"/>
    <property type="match status" value="1"/>
</dbReference>
<dbReference type="EMBL" id="NKXO01000012">
    <property type="protein sequence ID" value="PKQ70033.1"/>
    <property type="molecule type" value="Genomic_DNA"/>
</dbReference>
<dbReference type="AlphaFoldDB" id="A0A2N3IIH6"/>
<dbReference type="InterPro" id="IPR003717">
    <property type="entry name" value="RecO"/>
</dbReference>
<evidence type="ECO:0000256" key="3">
    <source>
        <dbReference type="ARBA" id="ARBA00023204"/>
    </source>
</evidence>
<keyword evidence="3" id="KW-0234">DNA repair</keyword>
<dbReference type="InterPro" id="IPR012340">
    <property type="entry name" value="NA-bd_OB-fold"/>
</dbReference>
<accession>A0A2N3IIH6</accession>
<dbReference type="Pfam" id="PF11967">
    <property type="entry name" value="RecO_N"/>
    <property type="match status" value="1"/>
</dbReference>
<sequence>MLHKTEGICLHYIKYKDHSIIARIFTKNFGLQSYLINSVRTAKPKFNIALFQPLSLLEMVVYHKEGKETLQRVAEIRLIYNFQQIPFVFAKSALAMVISEVLGKVLYGEVGNEEIFQFLKQKIIHLDQNADYSNFLITFLLELLQYLGFWNGNIEEIFQSLYQTSYLKITPKHFEQEIQLLQMLWNKGSFSLSSAQRSELIDHLLNYYRIHFEHFGKLKSLEVFRHL</sequence>
<comment type="caution">
    <text evidence="5">The sequence shown here is derived from an EMBL/GenBank/DDBJ whole genome shotgun (WGS) entry which is preliminary data.</text>
</comment>
<dbReference type="SUPFAM" id="SSF50249">
    <property type="entry name" value="Nucleic acid-binding proteins"/>
    <property type="match status" value="1"/>
</dbReference>
<dbReference type="OrthoDB" id="9789152at2"/>
<reference evidence="5 6" key="1">
    <citation type="submission" date="2017-06" db="EMBL/GenBank/DDBJ databases">
        <title>Raineya orbicola gen. nov., sp. nov. a slightly thermophilic bacterium of the phylum Bacteroidetes and the description of Raineyaceae fam. nov.</title>
        <authorList>
            <person name="Albuquerque L."/>
            <person name="Polonia A.R.M."/>
            <person name="Barroso C."/>
            <person name="Froufe H.J.C."/>
            <person name="Lage O."/>
            <person name="Lobo-Da-Cunha A."/>
            <person name="Egas C."/>
            <person name="Da Costa M.S."/>
        </authorList>
    </citation>
    <scope>NUCLEOTIDE SEQUENCE [LARGE SCALE GENOMIC DNA]</scope>
    <source>
        <strain evidence="5 6">SPSPC-11</strain>
    </source>
</reference>
<proteinExistence type="predicted"/>
<protein>
    <submittedName>
        <fullName evidence="5">Reco: DNA repair protein RecO</fullName>
    </submittedName>
</protein>
<evidence type="ECO:0000256" key="1">
    <source>
        <dbReference type="ARBA" id="ARBA00022763"/>
    </source>
</evidence>
<evidence type="ECO:0000313" key="6">
    <source>
        <dbReference type="Proteomes" id="UP000233387"/>
    </source>
</evidence>
<gene>
    <name evidence="5" type="ORF">Rain11_0970</name>
</gene>
<dbReference type="Gene3D" id="2.40.50.140">
    <property type="entry name" value="Nucleic acid-binding proteins"/>
    <property type="match status" value="1"/>
</dbReference>
<dbReference type="GO" id="GO:0006302">
    <property type="term" value="P:double-strand break repair"/>
    <property type="evidence" value="ECO:0007669"/>
    <property type="project" value="TreeGrafter"/>
</dbReference>
<keyword evidence="6" id="KW-1185">Reference proteome</keyword>
<dbReference type="GO" id="GO:0006310">
    <property type="term" value="P:DNA recombination"/>
    <property type="evidence" value="ECO:0007669"/>
    <property type="project" value="UniProtKB-KW"/>
</dbReference>
<dbReference type="RefSeq" id="WP_101358235.1">
    <property type="nucleotide sequence ID" value="NZ_NKXO01000012.1"/>
</dbReference>
<evidence type="ECO:0000256" key="2">
    <source>
        <dbReference type="ARBA" id="ARBA00023172"/>
    </source>
</evidence>
<dbReference type="PANTHER" id="PTHR33991:SF1">
    <property type="entry name" value="DNA REPAIR PROTEIN RECO"/>
    <property type="match status" value="1"/>
</dbReference>
<evidence type="ECO:0000259" key="4">
    <source>
        <dbReference type="Pfam" id="PF11967"/>
    </source>
</evidence>